<protein>
    <submittedName>
        <fullName evidence="1">Uncharacterized protein</fullName>
    </submittedName>
</protein>
<dbReference type="SUPFAM" id="SSF50129">
    <property type="entry name" value="GroES-like"/>
    <property type="match status" value="1"/>
</dbReference>
<proteinExistence type="predicted"/>
<comment type="caution">
    <text evidence="1">The sequence shown here is derived from an EMBL/GenBank/DDBJ whole genome shotgun (WGS) entry which is preliminary data.</text>
</comment>
<accession>A0ABV7JI41</accession>
<dbReference type="Proteomes" id="UP001595526">
    <property type="component" value="Unassembled WGS sequence"/>
</dbReference>
<sequence length="64" mass="6715">MKAIVLKAPGGVENLFIQDIDKPAIKSGEVLIQTKAISINPVDVKSRSGKGNLISSSIPLEAIT</sequence>
<reference evidence="2" key="1">
    <citation type="journal article" date="2019" name="Int. J. Syst. Evol. Microbiol.">
        <title>The Global Catalogue of Microorganisms (GCM) 10K type strain sequencing project: providing services to taxonomists for standard genome sequencing and annotation.</title>
        <authorList>
            <consortium name="The Broad Institute Genomics Platform"/>
            <consortium name="The Broad Institute Genome Sequencing Center for Infectious Disease"/>
            <person name="Wu L."/>
            <person name="Ma J."/>
        </authorList>
    </citation>
    <scope>NUCLEOTIDE SEQUENCE [LARGE SCALE GENOMIC DNA]</scope>
    <source>
        <strain evidence="2">KCTC 52416</strain>
    </source>
</reference>
<evidence type="ECO:0000313" key="1">
    <source>
        <dbReference type="EMBL" id="MFC3196529.1"/>
    </source>
</evidence>
<dbReference type="EMBL" id="JBHRTA010000008">
    <property type="protein sequence ID" value="MFC3196529.1"/>
    <property type="molecule type" value="Genomic_DNA"/>
</dbReference>
<dbReference type="InterPro" id="IPR011032">
    <property type="entry name" value="GroES-like_sf"/>
</dbReference>
<dbReference type="RefSeq" id="WP_379019330.1">
    <property type="nucleotide sequence ID" value="NZ_JBHRTA010000008.1"/>
</dbReference>
<evidence type="ECO:0000313" key="2">
    <source>
        <dbReference type="Proteomes" id="UP001595526"/>
    </source>
</evidence>
<name>A0ABV7JI41_9SPHI</name>
<dbReference type="Gene3D" id="3.90.180.10">
    <property type="entry name" value="Medium-chain alcohol dehydrogenases, catalytic domain"/>
    <property type="match status" value="1"/>
</dbReference>
<keyword evidence="2" id="KW-1185">Reference proteome</keyword>
<organism evidence="1 2">
    <name type="scientific">Parapedobacter deserti</name>
    <dbReference type="NCBI Taxonomy" id="1912957"/>
    <lineage>
        <taxon>Bacteria</taxon>
        <taxon>Pseudomonadati</taxon>
        <taxon>Bacteroidota</taxon>
        <taxon>Sphingobacteriia</taxon>
        <taxon>Sphingobacteriales</taxon>
        <taxon>Sphingobacteriaceae</taxon>
        <taxon>Parapedobacter</taxon>
    </lineage>
</organism>
<gene>
    <name evidence="1" type="ORF">ACFOET_02765</name>
</gene>